<proteinExistence type="predicted"/>
<dbReference type="AlphaFoldDB" id="A0A6H9ZA34"/>
<feature type="region of interest" description="Disordered" evidence="1">
    <location>
        <begin position="28"/>
        <end position="48"/>
    </location>
</feature>
<organism evidence="3 4">
    <name type="scientific">Actinomadura rudentiformis</name>
    <dbReference type="NCBI Taxonomy" id="359158"/>
    <lineage>
        <taxon>Bacteria</taxon>
        <taxon>Bacillati</taxon>
        <taxon>Actinomycetota</taxon>
        <taxon>Actinomycetes</taxon>
        <taxon>Streptosporangiales</taxon>
        <taxon>Thermomonosporaceae</taxon>
        <taxon>Actinomadura</taxon>
    </lineage>
</organism>
<feature type="chain" id="PRO_5039247048" evidence="2">
    <location>
        <begin position="23"/>
        <end position="182"/>
    </location>
</feature>
<keyword evidence="2" id="KW-0732">Signal</keyword>
<evidence type="ECO:0000256" key="1">
    <source>
        <dbReference type="SAM" id="MobiDB-lite"/>
    </source>
</evidence>
<name>A0A6H9ZA34_9ACTN</name>
<dbReference type="Proteomes" id="UP000468735">
    <property type="component" value="Unassembled WGS sequence"/>
</dbReference>
<dbReference type="RefSeq" id="WP_151557002.1">
    <property type="nucleotide sequence ID" value="NZ_WBMT01000001.1"/>
</dbReference>
<reference evidence="3 4" key="1">
    <citation type="submission" date="2019-09" db="EMBL/GenBank/DDBJ databases">
        <title>Actinomadura physcomitrii sp. nov., a novel actinomycete isolated from moss [Physcomitrium sphaericum (Ludw) Fuernr].</title>
        <authorList>
            <person name="Zhuang X."/>
            <person name="Liu C."/>
        </authorList>
    </citation>
    <scope>NUCLEOTIDE SEQUENCE [LARGE SCALE GENOMIC DNA]</scope>
    <source>
        <strain evidence="3 4">HMC1</strain>
    </source>
</reference>
<keyword evidence="4" id="KW-1185">Reference proteome</keyword>
<comment type="caution">
    <text evidence="3">The sequence shown here is derived from an EMBL/GenBank/DDBJ whole genome shotgun (WGS) entry which is preliminary data.</text>
</comment>
<dbReference type="EMBL" id="WBMT01000001">
    <property type="protein sequence ID" value="KAB2352313.1"/>
    <property type="molecule type" value="Genomic_DNA"/>
</dbReference>
<dbReference type="Gene3D" id="2.60.20.10">
    <property type="entry name" value="Crystallins"/>
    <property type="match status" value="1"/>
</dbReference>
<gene>
    <name evidence="3" type="ORF">F8566_01030</name>
</gene>
<feature type="signal peptide" evidence="2">
    <location>
        <begin position="1"/>
        <end position="22"/>
    </location>
</feature>
<evidence type="ECO:0000313" key="3">
    <source>
        <dbReference type="EMBL" id="KAB2352313.1"/>
    </source>
</evidence>
<evidence type="ECO:0000313" key="4">
    <source>
        <dbReference type="Proteomes" id="UP000468735"/>
    </source>
</evidence>
<sequence length="182" mass="19858">MKTPLRNSISLVFGATAMLATALTTTGAAASTAPPGPTPTATTPSSPAAGHCRVVLDRIRPGEKFSRVVSRTCSADRADLGINAETALMTWYQHASYDGASMTYTGLYGPCDKAGYGVRDVGYYDRAWRYSISSFRVHNNCHWTQWYTAVNYGGSDVKYGHGSYAYVGDFWNDRIQSFLMHA</sequence>
<evidence type="ECO:0000256" key="2">
    <source>
        <dbReference type="SAM" id="SignalP"/>
    </source>
</evidence>
<protein>
    <submittedName>
        <fullName evidence="3">Uncharacterized protein</fullName>
    </submittedName>
</protein>
<dbReference type="OrthoDB" id="3476865at2"/>
<accession>A0A6H9ZA34</accession>